<dbReference type="HOGENOM" id="CLU_027162_0_0_1"/>
<gene>
    <name evidence="2" type="ORF">S40285_04004</name>
</gene>
<dbReference type="InterPro" id="IPR053029">
    <property type="entry name" value="RNA_pol_I-specific_init_factor"/>
</dbReference>
<evidence type="ECO:0000256" key="1">
    <source>
        <dbReference type="SAM" id="MobiDB-lite"/>
    </source>
</evidence>
<dbReference type="PANTHER" id="PTHR28244:SF1">
    <property type="entry name" value="RNA POLYMERASE I-SPECIFIC TRANSCRIPTION INITIATION FACTOR RRN11"/>
    <property type="match status" value="1"/>
</dbReference>
<accession>A0A084QC80</accession>
<feature type="region of interest" description="Disordered" evidence="1">
    <location>
        <begin position="256"/>
        <end position="282"/>
    </location>
</feature>
<keyword evidence="3" id="KW-1185">Reference proteome</keyword>
<dbReference type="STRING" id="1283841.A0A084QC80"/>
<feature type="region of interest" description="Disordered" evidence="1">
    <location>
        <begin position="1"/>
        <end position="105"/>
    </location>
</feature>
<evidence type="ECO:0000313" key="2">
    <source>
        <dbReference type="EMBL" id="KFA61565.1"/>
    </source>
</evidence>
<dbReference type="GO" id="GO:0017025">
    <property type="term" value="F:TBP-class protein binding"/>
    <property type="evidence" value="ECO:0007669"/>
    <property type="project" value="TreeGrafter"/>
</dbReference>
<organism evidence="2 3">
    <name type="scientific">Stachybotrys chlorohalonatus (strain IBT 40285)</name>
    <dbReference type="NCBI Taxonomy" id="1283841"/>
    <lineage>
        <taxon>Eukaryota</taxon>
        <taxon>Fungi</taxon>
        <taxon>Dikarya</taxon>
        <taxon>Ascomycota</taxon>
        <taxon>Pezizomycotina</taxon>
        <taxon>Sordariomycetes</taxon>
        <taxon>Hypocreomycetidae</taxon>
        <taxon>Hypocreales</taxon>
        <taxon>Stachybotryaceae</taxon>
        <taxon>Stachybotrys</taxon>
    </lineage>
</organism>
<dbReference type="OMA" id="TPNESHQ"/>
<dbReference type="AlphaFoldDB" id="A0A084QC80"/>
<evidence type="ECO:0000313" key="3">
    <source>
        <dbReference type="Proteomes" id="UP000028524"/>
    </source>
</evidence>
<dbReference type="GO" id="GO:0001164">
    <property type="term" value="F:RNA polymerase I core promoter sequence-specific DNA binding"/>
    <property type="evidence" value="ECO:0007669"/>
    <property type="project" value="TreeGrafter"/>
</dbReference>
<dbReference type="GO" id="GO:0042790">
    <property type="term" value="P:nucleolar large rRNA transcription by RNA polymerase I"/>
    <property type="evidence" value="ECO:0007669"/>
    <property type="project" value="TreeGrafter"/>
</dbReference>
<proteinExistence type="predicted"/>
<dbReference type="InParanoid" id="A0A084QC80"/>
<name>A0A084QC80_STAC4</name>
<dbReference type="EMBL" id="KL660849">
    <property type="protein sequence ID" value="KFA61565.1"/>
    <property type="molecule type" value="Genomic_DNA"/>
</dbReference>
<dbReference type="PANTHER" id="PTHR28244">
    <property type="entry name" value="RNA POLYMERASE I-SPECIFIC TRANSCRIPTION INITIATION FACTOR RRN11"/>
    <property type="match status" value="1"/>
</dbReference>
<dbReference type="OrthoDB" id="2159786at2759"/>
<dbReference type="Proteomes" id="UP000028524">
    <property type="component" value="Unassembled WGS sequence"/>
</dbReference>
<feature type="compositionally biased region" description="Acidic residues" evidence="1">
    <location>
        <begin position="83"/>
        <end position="93"/>
    </location>
</feature>
<dbReference type="GO" id="GO:0070860">
    <property type="term" value="C:RNA polymerase I core factor complex"/>
    <property type="evidence" value="ECO:0007669"/>
    <property type="project" value="TreeGrafter"/>
</dbReference>
<protein>
    <submittedName>
        <fullName evidence="2">Uncharacterized protein</fullName>
    </submittedName>
</protein>
<reference evidence="2 3" key="1">
    <citation type="journal article" date="2014" name="BMC Genomics">
        <title>Comparative genome sequencing reveals chemotype-specific gene clusters in the toxigenic black mold Stachybotrys.</title>
        <authorList>
            <person name="Semeiks J."/>
            <person name="Borek D."/>
            <person name="Otwinowski Z."/>
            <person name="Grishin N.V."/>
        </authorList>
    </citation>
    <scope>NUCLEOTIDE SEQUENCE [LARGE SCALE GENOMIC DNA]</scope>
    <source>
        <strain evidence="2 3">IBT 40285</strain>
    </source>
</reference>
<feature type="compositionally biased region" description="Low complexity" evidence="1">
    <location>
        <begin position="1"/>
        <end position="14"/>
    </location>
</feature>
<feature type="compositionally biased region" description="Acidic residues" evidence="1">
    <location>
        <begin position="258"/>
        <end position="275"/>
    </location>
</feature>
<sequence>MYRSSPLASNASSSLKRKRLLSTSDTQPARAAINPFSYPPAKLAQLPLAGLSDHDEDPASSIPNFPHRGYSRSEKSLASDAEPTSDDEGEETEQSSASTRKKKLHRSDALYHELQGTVGVLLRSIHQFLDRGDIVRAARAYGLILQQRHNNIPIDVRKHRLWAIGAEILMRHGETPQQRTDDDDEAKAPLKRWGSATNMGRVKAYYEALIQQHPYDYHRPHAVSAVHFNFALLSCEIYNTHAEQVLALDRLHAHDVSDQEEDDEDDFPDRYEDDGEGRQQARLRAKEDRLRLQALETMRDIADRMDSLMQELPYSKNNDYLRLRAMAALYVADLVVPPSNASISDTLEAEGRRKTEQQAARNALQKIIHNGAELDDAAQLILDSLSGQGGHQEASFRSSLPIRRI</sequence>